<dbReference type="InterPro" id="IPR021109">
    <property type="entry name" value="Peptidase_aspartic_dom_sf"/>
</dbReference>
<dbReference type="Gene3D" id="2.40.70.10">
    <property type="entry name" value="Acid Proteases"/>
    <property type="match status" value="1"/>
</dbReference>
<dbReference type="InterPro" id="IPR036875">
    <property type="entry name" value="Znf_CCHC_sf"/>
</dbReference>
<name>A0A0B2RCH7_GLYSO</name>
<dbReference type="GO" id="GO:0008270">
    <property type="term" value="F:zinc ion binding"/>
    <property type="evidence" value="ECO:0007669"/>
    <property type="project" value="UniProtKB-KW"/>
</dbReference>
<dbReference type="Gene3D" id="4.10.60.10">
    <property type="entry name" value="Zinc finger, CCHC-type"/>
    <property type="match status" value="1"/>
</dbReference>
<evidence type="ECO:0000259" key="3">
    <source>
        <dbReference type="PROSITE" id="PS50158"/>
    </source>
</evidence>
<dbReference type="InterPro" id="IPR032567">
    <property type="entry name" value="RTL1-rel"/>
</dbReference>
<reference evidence="4" key="1">
    <citation type="submission" date="2014-07" db="EMBL/GenBank/DDBJ databases">
        <title>Identification of a novel salt tolerance gene in wild soybean by whole-genome sequencing.</title>
        <authorList>
            <person name="Lam H.-M."/>
            <person name="Qi X."/>
            <person name="Li M.-W."/>
            <person name="Liu X."/>
            <person name="Xie M."/>
            <person name="Ni M."/>
            <person name="Xu X."/>
        </authorList>
    </citation>
    <scope>NUCLEOTIDE SEQUENCE [LARGE SCALE GENOMIC DNA]</scope>
    <source>
        <tissue evidence="4">Root</tissue>
    </source>
</reference>
<keyword evidence="1" id="KW-0479">Metal-binding</keyword>
<dbReference type="AlphaFoldDB" id="A0A0B2RCH7"/>
<dbReference type="InterPro" id="IPR005162">
    <property type="entry name" value="Retrotrans_gag_dom"/>
</dbReference>
<dbReference type="Pfam" id="PF03732">
    <property type="entry name" value="Retrotrans_gag"/>
    <property type="match status" value="1"/>
</dbReference>
<feature type="region of interest" description="Disordered" evidence="2">
    <location>
        <begin position="222"/>
        <end position="288"/>
    </location>
</feature>
<dbReference type="PANTHER" id="PTHR15503:SF45">
    <property type="entry name" value="RNA-DIRECTED DNA POLYMERASE HOMOLOG"/>
    <property type="match status" value="1"/>
</dbReference>
<keyword evidence="1" id="KW-0862">Zinc</keyword>
<dbReference type="SUPFAM" id="SSF57756">
    <property type="entry name" value="Retrovirus zinc finger-like domains"/>
    <property type="match status" value="1"/>
</dbReference>
<proteinExistence type="predicted"/>
<dbReference type="EMBL" id="KN651185">
    <property type="protein sequence ID" value="KHN31080.1"/>
    <property type="molecule type" value="Genomic_DNA"/>
</dbReference>
<keyword evidence="1" id="KW-0863">Zinc-finger</keyword>
<feature type="non-terminal residue" evidence="4">
    <location>
        <position position="1"/>
    </location>
</feature>
<dbReference type="Pfam" id="PF00098">
    <property type="entry name" value="zf-CCHC"/>
    <property type="match status" value="1"/>
</dbReference>
<dbReference type="PANTHER" id="PTHR15503">
    <property type="entry name" value="LDOC1 RELATED"/>
    <property type="match status" value="1"/>
</dbReference>
<feature type="compositionally biased region" description="Polar residues" evidence="2">
    <location>
        <begin position="264"/>
        <end position="273"/>
    </location>
</feature>
<dbReference type="PROSITE" id="PS50158">
    <property type="entry name" value="ZF_CCHC"/>
    <property type="match status" value="1"/>
</dbReference>
<organism evidence="4">
    <name type="scientific">Glycine soja</name>
    <name type="common">Wild soybean</name>
    <dbReference type="NCBI Taxonomy" id="3848"/>
    <lineage>
        <taxon>Eukaryota</taxon>
        <taxon>Viridiplantae</taxon>
        <taxon>Streptophyta</taxon>
        <taxon>Embryophyta</taxon>
        <taxon>Tracheophyta</taxon>
        <taxon>Spermatophyta</taxon>
        <taxon>Magnoliopsida</taxon>
        <taxon>eudicotyledons</taxon>
        <taxon>Gunneridae</taxon>
        <taxon>Pentapetalae</taxon>
        <taxon>rosids</taxon>
        <taxon>fabids</taxon>
        <taxon>Fabales</taxon>
        <taxon>Fabaceae</taxon>
        <taxon>Papilionoideae</taxon>
        <taxon>50 kb inversion clade</taxon>
        <taxon>NPAAA clade</taxon>
        <taxon>indigoferoid/millettioid clade</taxon>
        <taxon>Phaseoleae</taxon>
        <taxon>Glycine</taxon>
        <taxon>Glycine subgen. Soja</taxon>
    </lineage>
</organism>
<dbReference type="InterPro" id="IPR001878">
    <property type="entry name" value="Znf_CCHC"/>
</dbReference>
<dbReference type="Proteomes" id="UP000053555">
    <property type="component" value="Unassembled WGS sequence"/>
</dbReference>
<evidence type="ECO:0000256" key="1">
    <source>
        <dbReference type="PROSITE-ProRule" id="PRU00047"/>
    </source>
</evidence>
<evidence type="ECO:0000256" key="2">
    <source>
        <dbReference type="SAM" id="MobiDB-lite"/>
    </source>
</evidence>
<dbReference type="GO" id="GO:0003676">
    <property type="term" value="F:nucleic acid binding"/>
    <property type="evidence" value="ECO:0007669"/>
    <property type="project" value="InterPro"/>
</dbReference>
<feature type="domain" description="CCHC-type" evidence="3">
    <location>
        <begin position="292"/>
        <end position="308"/>
    </location>
</feature>
<gene>
    <name evidence="4" type="ORF">glysoja_030731</name>
</gene>
<evidence type="ECO:0000313" key="4">
    <source>
        <dbReference type="EMBL" id="KHN31080.1"/>
    </source>
</evidence>
<sequence length="544" mass="60645">EMAGRNKRERLLTEALNNLVQVMANQGGGGGATMYHGLDRFQRNNPPTFKGGYDPEVAEAWLRQIEKIFRVMECLDHQKVLFAPHMLADEAEYWWENTCPRLEGAGGAVVPWGTFRQNFLEKYFLEDVKNRKEMEFLELKQGSMTVEEYAVMFENLVRYFPHYQGEAGERSKCVKFFNGLRPKVKMMVNYHGIHNFAQLTNMCRIFDEDQWEKAAFYKNANASHGKEKKPMTHSHAKPYSAPPGKYGNHSGGQRTSGRHHLAGGSSQPVNKVSQPVGRGGGGTPATPTMPTRCAKCGRMGHFARECPDSDVTCFNCRGKGHLSTSCLHPRREKMSGRRVFALSGADVAQSDDLIQGMCFISQVPLAVLYDSGVTHSFISYVCVEKLTLPMSTLKFDLIVNTPASGSVLISDVCLQCPVLISDRQFLIDLVVLPLSQMDVILGMDWLSSNHVLLNCFEKSVVFPESGVSEGDMFLSANQVEASLREDAQVYMILASMSVETKTPVSDIPLVREFPEEFEEVSGLPPEREVEFSIDLVPGTGPISM</sequence>
<dbReference type="SMART" id="SM00343">
    <property type="entry name" value="ZnF_C2HC"/>
    <property type="match status" value="2"/>
</dbReference>
<dbReference type="CDD" id="cd00303">
    <property type="entry name" value="retropepsin_like"/>
    <property type="match status" value="1"/>
</dbReference>
<accession>A0A0B2RCH7</accession>
<protein>
    <recommendedName>
        <fullName evidence="3">CCHC-type domain-containing protein</fullName>
    </recommendedName>
</protein>
<dbReference type="SUPFAM" id="SSF50630">
    <property type="entry name" value="Acid proteases"/>
    <property type="match status" value="1"/>
</dbReference>
<dbReference type="Pfam" id="PF08284">
    <property type="entry name" value="RVP_2"/>
    <property type="match status" value="1"/>
</dbReference>